<keyword evidence="6 10" id="KW-0472">Membrane</keyword>
<evidence type="ECO:0000256" key="10">
    <source>
        <dbReference type="RuleBase" id="RU361209"/>
    </source>
</evidence>
<keyword evidence="4 10" id="KW-0336">GPI-anchor</keyword>
<dbReference type="SMART" id="SM00768">
    <property type="entry name" value="X8"/>
    <property type="match status" value="1"/>
</dbReference>
<proteinExistence type="inferred from homology"/>
<evidence type="ECO:0000256" key="8">
    <source>
        <dbReference type="ARBA" id="ARBA00023180"/>
    </source>
</evidence>
<comment type="caution">
    <text evidence="12">The sequence shown here is derived from an EMBL/GenBank/DDBJ whole genome shotgun (WGS) entry which is preliminary data.</text>
</comment>
<dbReference type="PANTHER" id="PTHR31468">
    <property type="entry name" value="1,3-BETA-GLUCANOSYLTRANSFERASE GAS1"/>
    <property type="match status" value="1"/>
</dbReference>
<dbReference type="Pfam" id="PF03198">
    <property type="entry name" value="Glyco_hydro_72"/>
    <property type="match status" value="1"/>
</dbReference>
<organism evidence="12 13">
    <name type="scientific">Smittium culicis</name>
    <dbReference type="NCBI Taxonomy" id="133412"/>
    <lineage>
        <taxon>Eukaryota</taxon>
        <taxon>Fungi</taxon>
        <taxon>Fungi incertae sedis</taxon>
        <taxon>Zoopagomycota</taxon>
        <taxon>Kickxellomycotina</taxon>
        <taxon>Harpellomycetes</taxon>
        <taxon>Harpellales</taxon>
        <taxon>Legeriomycetaceae</taxon>
        <taxon>Smittium</taxon>
    </lineage>
</organism>
<comment type="similarity">
    <text evidence="3 10">Belongs to the glycosyl hydrolase 72 family.</text>
</comment>
<evidence type="ECO:0000256" key="9">
    <source>
        <dbReference type="ARBA" id="ARBA00023288"/>
    </source>
</evidence>
<dbReference type="GO" id="GO:0005886">
    <property type="term" value="C:plasma membrane"/>
    <property type="evidence" value="ECO:0007669"/>
    <property type="project" value="UniProtKB-SubCell"/>
</dbReference>
<evidence type="ECO:0000313" key="12">
    <source>
        <dbReference type="EMBL" id="OMJ27628.1"/>
    </source>
</evidence>
<dbReference type="Proteomes" id="UP000187429">
    <property type="component" value="Unassembled WGS sequence"/>
</dbReference>
<keyword evidence="7" id="KW-1015">Disulfide bond</keyword>
<evidence type="ECO:0000256" key="7">
    <source>
        <dbReference type="ARBA" id="ARBA00023157"/>
    </source>
</evidence>
<dbReference type="InterPro" id="IPR017853">
    <property type="entry name" value="GH"/>
</dbReference>
<reference evidence="13" key="1">
    <citation type="submission" date="2017-01" db="EMBL/GenBank/DDBJ databases">
        <authorList>
            <person name="Wang Y."/>
            <person name="White M."/>
            <person name="Kvist S."/>
            <person name="Moncalvo J.-M."/>
        </authorList>
    </citation>
    <scope>NUCLEOTIDE SEQUENCE [LARGE SCALE GENOMIC DNA]</scope>
    <source>
        <strain evidence="13">ID-206-W2</strain>
    </source>
</reference>
<dbReference type="SUPFAM" id="SSF51445">
    <property type="entry name" value="(Trans)glycosidases"/>
    <property type="match status" value="1"/>
</dbReference>
<evidence type="ECO:0000259" key="11">
    <source>
        <dbReference type="SMART" id="SM00768"/>
    </source>
</evidence>
<dbReference type="Gene3D" id="1.20.58.1040">
    <property type="match status" value="1"/>
</dbReference>
<dbReference type="AlphaFoldDB" id="A0A1R1YL49"/>
<dbReference type="EMBL" id="LSSM01000906">
    <property type="protein sequence ID" value="OMJ27628.1"/>
    <property type="molecule type" value="Genomic_DNA"/>
</dbReference>
<sequence length="516" mass="57942">MIKYLYCVLFSTLVYSIDPIVIKGSKFFNKNTNEQFFFKGVDYQPRQHDSRSNLDPLSENDACLRDVKLLKELNVNSIRVYETDYTLNHDVCMKALADAGIYVMLDIATPNYSINREVPTWDDDLYSHFKKKVDAFTGYPNVIAFLIGNEVTNDKNTTPASAFVKAALRDMKAYLKAKNSSIYIGYADNDDEIIRYSLIKYFNCGDDPMARVDFYGINTYRWCGDKVTYETSGYANMAEPFQDYSVPVLLTEYGCNTARPRTFNEVATLYSDKMTGTFSGGFVYEYSQEDNDYGLVKIDNGNAQKLDDFMYLKKQYAVKPSTDVTLSSYVPSGKVSDCPPVTPDWKVSPRSLPPTPVSSFCNCVNDSLKCSVNRPKGSIPKEQGKSLGKVFDYICGKMPCNETLTNTETGSYGSISFCDPIVKAGFLINKKFIMDNENPSTCSFNSLELSINKSPQVNDISACSKFNKDSDLANINSNKKDSDQKNTKISTANLISSQYCSFAVPFILIALHIIMC</sequence>
<dbReference type="InterPro" id="IPR004886">
    <property type="entry name" value="Glucanosyltransferase"/>
</dbReference>
<feature type="chain" id="PRO_5011808976" description="1,3-beta-glucanosyltransferase" evidence="10">
    <location>
        <begin position="17"/>
        <end position="516"/>
    </location>
</feature>
<evidence type="ECO:0000256" key="3">
    <source>
        <dbReference type="ARBA" id="ARBA00007528"/>
    </source>
</evidence>
<feature type="domain" description="X8" evidence="11">
    <location>
        <begin position="368"/>
        <end position="502"/>
    </location>
</feature>
<keyword evidence="10" id="KW-0808">Transferase</keyword>
<feature type="signal peptide" evidence="10">
    <location>
        <begin position="1"/>
        <end position="16"/>
    </location>
</feature>
<comment type="subcellular location">
    <subcellularLocation>
        <location evidence="1">Cell envelope</location>
    </subcellularLocation>
    <subcellularLocation>
        <location evidence="10">Cell membrane</location>
        <topology evidence="10">Lipid-anchor</topology>
        <topology evidence="10">GPI-anchor</topology>
    </subcellularLocation>
    <subcellularLocation>
        <location evidence="2">Membrane</location>
        <topology evidence="2">Lipid-anchor</topology>
        <topology evidence="2">GPI-anchor</topology>
    </subcellularLocation>
</comment>
<evidence type="ECO:0000256" key="4">
    <source>
        <dbReference type="ARBA" id="ARBA00022622"/>
    </source>
</evidence>
<dbReference type="GO" id="GO:0098552">
    <property type="term" value="C:side of membrane"/>
    <property type="evidence" value="ECO:0007669"/>
    <property type="project" value="UniProtKB-KW"/>
</dbReference>
<evidence type="ECO:0000256" key="5">
    <source>
        <dbReference type="ARBA" id="ARBA00022729"/>
    </source>
</evidence>
<dbReference type="GO" id="GO:0031505">
    <property type="term" value="P:fungal-type cell wall organization"/>
    <property type="evidence" value="ECO:0007669"/>
    <property type="project" value="TreeGrafter"/>
</dbReference>
<accession>A0A1R1YL49</accession>
<keyword evidence="13" id="KW-1185">Reference proteome</keyword>
<gene>
    <name evidence="12" type="ORF">AYI69_g2928</name>
</gene>
<keyword evidence="8" id="KW-0325">Glycoprotein</keyword>
<keyword evidence="9 10" id="KW-0449">Lipoprotein</keyword>
<evidence type="ECO:0000313" key="13">
    <source>
        <dbReference type="Proteomes" id="UP000187429"/>
    </source>
</evidence>
<evidence type="ECO:0000256" key="6">
    <source>
        <dbReference type="ARBA" id="ARBA00023136"/>
    </source>
</evidence>
<dbReference type="Gene3D" id="3.20.20.80">
    <property type="entry name" value="Glycosidases"/>
    <property type="match status" value="1"/>
</dbReference>
<evidence type="ECO:0000256" key="2">
    <source>
        <dbReference type="ARBA" id="ARBA00004589"/>
    </source>
</evidence>
<dbReference type="GO" id="GO:0042124">
    <property type="term" value="F:1,3-beta-glucanosyltransferase activity"/>
    <property type="evidence" value="ECO:0007669"/>
    <property type="project" value="TreeGrafter"/>
</dbReference>
<dbReference type="Pfam" id="PF07983">
    <property type="entry name" value="X8"/>
    <property type="match status" value="1"/>
</dbReference>
<dbReference type="EC" id="2.4.1.-" evidence="10"/>
<dbReference type="InterPro" id="IPR012946">
    <property type="entry name" value="X8"/>
</dbReference>
<dbReference type="GO" id="GO:0071970">
    <property type="term" value="P:fungal-type cell wall (1-&gt;3)-beta-D-glucan biosynthetic process"/>
    <property type="evidence" value="ECO:0007669"/>
    <property type="project" value="TreeGrafter"/>
</dbReference>
<keyword evidence="5 10" id="KW-0732">Signal</keyword>
<protein>
    <recommendedName>
        <fullName evidence="10">1,3-beta-glucanosyltransferase</fullName>
        <ecNumber evidence="10">2.4.1.-</ecNumber>
    </recommendedName>
</protein>
<dbReference type="OrthoDB" id="421038at2759"/>
<dbReference type="PANTHER" id="PTHR31468:SF2">
    <property type="entry name" value="1,3-BETA-GLUCANOSYLTRANSFERASE GAS1"/>
    <property type="match status" value="1"/>
</dbReference>
<name>A0A1R1YL49_9FUNG</name>
<evidence type="ECO:0000256" key="1">
    <source>
        <dbReference type="ARBA" id="ARBA00004196"/>
    </source>
</evidence>
<comment type="function">
    <text evidence="10">Splits internally a 1,3-beta-glucan molecule and transfers the newly generated reducing end (the donor) to the non-reducing end of another 1,3-beta-glucan molecule (the acceptor) forming a 1,3-beta linkage, resulting in the elongation of 1,3-beta-glucan chains in the cell wall.</text>
</comment>